<comment type="caution">
    <text evidence="2">The sequence shown here is derived from an EMBL/GenBank/DDBJ whole genome shotgun (WGS) entry which is preliminary data.</text>
</comment>
<feature type="compositionally biased region" description="Basic residues" evidence="1">
    <location>
        <begin position="161"/>
        <end position="173"/>
    </location>
</feature>
<accession>A0A444YDH8</accession>
<evidence type="ECO:0000313" key="3">
    <source>
        <dbReference type="Proteomes" id="UP000289738"/>
    </source>
</evidence>
<feature type="region of interest" description="Disordered" evidence="1">
    <location>
        <begin position="161"/>
        <end position="210"/>
    </location>
</feature>
<evidence type="ECO:0000313" key="2">
    <source>
        <dbReference type="EMBL" id="RYQ99981.1"/>
    </source>
</evidence>
<feature type="compositionally biased region" description="Pro residues" evidence="1">
    <location>
        <begin position="231"/>
        <end position="244"/>
    </location>
</feature>
<dbReference type="EMBL" id="SDMP01000017">
    <property type="protein sequence ID" value="RYQ99981.1"/>
    <property type="molecule type" value="Genomic_DNA"/>
</dbReference>
<reference evidence="2 3" key="1">
    <citation type="submission" date="2019-01" db="EMBL/GenBank/DDBJ databases">
        <title>Sequencing of cultivated peanut Arachis hypogaea provides insights into genome evolution and oil improvement.</title>
        <authorList>
            <person name="Chen X."/>
        </authorList>
    </citation>
    <scope>NUCLEOTIDE SEQUENCE [LARGE SCALE GENOMIC DNA]</scope>
    <source>
        <strain evidence="3">cv. Fuhuasheng</strain>
        <tissue evidence="2">Leaves</tissue>
    </source>
</reference>
<evidence type="ECO:0000256" key="1">
    <source>
        <dbReference type="SAM" id="MobiDB-lite"/>
    </source>
</evidence>
<gene>
    <name evidence="2" type="ORF">Ahy_B07g088020</name>
</gene>
<sequence length="373" mass="40711">MWMNVVHVDTSNRELIVSIHLNQNDIPLPSSLNCYTGMGLLTMRRWKRDVVLVECMQPRWMDMGTYRYRVVVMRDPCHLVLMSRLPPPIESSKLSALLSQSCSLQSLSVRSATHVLSVVALSSHGAQPPTFSAVTLSSHGGEPTLLQHLPTPARDRFSHHLAVKPSSQRRRTTSRTEHHETLARSSTTLATHNTTPPSLPPSHRFKSDMKLEPPSQKLDIVETRNGLPSSVEPPTPVPTEPPSTTPASSLLSADSTEIWSPSLRISLESRSETVDEVRIGLSVGFTSARSSASEVEGIDSVEDVTPVHAQLTPGNSITSSTQASYPSLLLLRSLPGLFAGAALTDASLQRVREVALLRWSLMPPPVCNPMPGV</sequence>
<keyword evidence="3" id="KW-1185">Reference proteome</keyword>
<feature type="compositionally biased region" description="Polar residues" evidence="1">
    <location>
        <begin position="183"/>
        <end position="196"/>
    </location>
</feature>
<dbReference type="Proteomes" id="UP000289738">
    <property type="component" value="Chromosome B07"/>
</dbReference>
<feature type="region of interest" description="Disordered" evidence="1">
    <location>
        <begin position="225"/>
        <end position="253"/>
    </location>
</feature>
<organism evidence="2 3">
    <name type="scientific">Arachis hypogaea</name>
    <name type="common">Peanut</name>
    <dbReference type="NCBI Taxonomy" id="3818"/>
    <lineage>
        <taxon>Eukaryota</taxon>
        <taxon>Viridiplantae</taxon>
        <taxon>Streptophyta</taxon>
        <taxon>Embryophyta</taxon>
        <taxon>Tracheophyta</taxon>
        <taxon>Spermatophyta</taxon>
        <taxon>Magnoliopsida</taxon>
        <taxon>eudicotyledons</taxon>
        <taxon>Gunneridae</taxon>
        <taxon>Pentapetalae</taxon>
        <taxon>rosids</taxon>
        <taxon>fabids</taxon>
        <taxon>Fabales</taxon>
        <taxon>Fabaceae</taxon>
        <taxon>Papilionoideae</taxon>
        <taxon>50 kb inversion clade</taxon>
        <taxon>dalbergioids sensu lato</taxon>
        <taxon>Dalbergieae</taxon>
        <taxon>Pterocarpus clade</taxon>
        <taxon>Arachis</taxon>
    </lineage>
</organism>
<proteinExistence type="predicted"/>
<name>A0A444YDH8_ARAHY</name>
<dbReference type="AlphaFoldDB" id="A0A444YDH8"/>
<protein>
    <submittedName>
        <fullName evidence="2">Uncharacterized protein</fullName>
    </submittedName>
</protein>